<dbReference type="RefSeq" id="WP_264945018.1">
    <property type="nucleotide sequence ID" value="NZ_JAPDRA010000006.1"/>
</dbReference>
<organism evidence="1 2">
    <name type="scientific">Sphingomonas canadensis</name>
    <dbReference type="NCBI Taxonomy" id="1219257"/>
    <lineage>
        <taxon>Bacteria</taxon>
        <taxon>Pseudomonadati</taxon>
        <taxon>Pseudomonadota</taxon>
        <taxon>Alphaproteobacteria</taxon>
        <taxon>Sphingomonadales</taxon>
        <taxon>Sphingomonadaceae</taxon>
        <taxon>Sphingomonas</taxon>
    </lineage>
</organism>
<proteinExistence type="predicted"/>
<reference evidence="2" key="1">
    <citation type="journal article" date="2019" name="Int. J. Syst. Evol. Microbiol.">
        <title>The Global Catalogue of Microorganisms (GCM) 10K type strain sequencing project: providing services to taxonomists for standard genome sequencing and annotation.</title>
        <authorList>
            <consortium name="The Broad Institute Genomics Platform"/>
            <consortium name="The Broad Institute Genome Sequencing Center for Infectious Disease"/>
            <person name="Wu L."/>
            <person name="Ma J."/>
        </authorList>
    </citation>
    <scope>NUCLEOTIDE SEQUENCE [LARGE SCALE GENOMIC DNA]</scope>
    <source>
        <strain evidence="2">CCUG 62982</strain>
    </source>
</reference>
<evidence type="ECO:0000313" key="1">
    <source>
        <dbReference type="EMBL" id="MFD0947235.1"/>
    </source>
</evidence>
<sequence length="408" mass="43213">MGIVVALALAVIVVRVNWAGIALRNNQAESAFSIWPGSAAAAAQSAENALQKNDLLRAKALAVRAIELSGQQSQALRVLAQVAERNGQADVAATAIILAARLGWRDGFAQERVLNRALETKDLGTAALAADALLRTGFHSDVAEQALHRLIATEDGRAAFVRRLVDRPAWAPRFFRAFRPADTQDATNLGALIVGSAKAGVRPPRDAVAPMFGYLLSNGKLVETVQIWRGAAGNVPGDPREGIVDGGFDGLSSADLAGWGPFGWSVGENQWVAISTPWRNDLSNDPVLQIAATGDREVVAARQTLLLPPGRHALRYEVSLTEGSRAGFNWRLNCGNDSGTVIMKAPVRSTSAPGWTTETIVFDVPASGCTAQSLTLRTARTRSSATIQLDNVQIAGRAPVVPDIGAIQ</sequence>
<accession>A0ABW3H9W9</accession>
<name>A0ABW3H9W9_9SPHN</name>
<gene>
    <name evidence="1" type="ORF">ACFQ1E_12870</name>
</gene>
<evidence type="ECO:0000313" key="2">
    <source>
        <dbReference type="Proteomes" id="UP001596977"/>
    </source>
</evidence>
<keyword evidence="2" id="KW-1185">Reference proteome</keyword>
<evidence type="ECO:0008006" key="3">
    <source>
        <dbReference type="Google" id="ProtNLM"/>
    </source>
</evidence>
<dbReference type="Proteomes" id="UP001596977">
    <property type="component" value="Unassembled WGS sequence"/>
</dbReference>
<dbReference type="EMBL" id="JBHTJG010000006">
    <property type="protein sequence ID" value="MFD0947235.1"/>
    <property type="molecule type" value="Genomic_DNA"/>
</dbReference>
<comment type="caution">
    <text evidence="1">The sequence shown here is derived from an EMBL/GenBank/DDBJ whole genome shotgun (WGS) entry which is preliminary data.</text>
</comment>
<protein>
    <recommendedName>
        <fullName evidence="3">CBM-cenC domain-containing protein</fullName>
    </recommendedName>
</protein>
<dbReference type="Gene3D" id="2.60.120.260">
    <property type="entry name" value="Galactose-binding domain-like"/>
    <property type="match status" value="1"/>
</dbReference>